<dbReference type="Proteomes" id="UP001159363">
    <property type="component" value="Chromosome 6"/>
</dbReference>
<comment type="caution">
    <text evidence="1">The sequence shown here is derived from an EMBL/GenBank/DDBJ whole genome shotgun (WGS) entry which is preliminary data.</text>
</comment>
<dbReference type="EMBL" id="JARBHB010000007">
    <property type="protein sequence ID" value="KAJ8879663.1"/>
    <property type="molecule type" value="Genomic_DNA"/>
</dbReference>
<evidence type="ECO:0000313" key="1">
    <source>
        <dbReference type="EMBL" id="KAJ8879663.1"/>
    </source>
</evidence>
<gene>
    <name evidence="1" type="ORF">PR048_020271</name>
</gene>
<proteinExistence type="predicted"/>
<accession>A0ABQ9H5U2</accession>
<name>A0ABQ9H5U2_9NEOP</name>
<protein>
    <submittedName>
        <fullName evidence="1">Uncharacterized protein</fullName>
    </submittedName>
</protein>
<sequence length="516" mass="57682">MSLPAAGGDKDLKASVRIFWSSLLSTGLESVPRARGDYVGELDIYGAVTREYSERLSGEQSVRLTGWTCPNTQLLVQWVEDVIVGQREIQTVKGFGKQIENQAEEQSTVGIAECGRALPFETSCGSRATEGVLAWSQVQLVWRRPASCVKSGLGNCGNATFQKGLAKIVEQYKCATIMTLASHCWGLRLDPRPWYWRAGIIPDSDLMWRVWRLSLCTPVIYSVSIPPLIQFISPHPCSWLGTPWGSRPQLTRRSCLRREYQGVSIFLWYFHNVVKDCSSGILVLERETQGENHLRHIVARYRTRVLPNAGETGDLRVNPLTSDIVQHDYHVGKSGEQPRWELNPSCLGVKRTLTTSSPWPQLLRTVARYPSPTDDSVSQDNVLRLEERLPSETRDATSWIVRRSSAGTRIHTTHPQATPTTHLLLPLFHLHPALARQAGQLCSKQAVHCRNTENGHCAAGMSSRPLILCTVEVSPVYEQTVTNADVRFSLKAIIVCGWSCGNTPCLFSEDRGFDYK</sequence>
<reference evidence="1 2" key="1">
    <citation type="submission" date="2023-02" db="EMBL/GenBank/DDBJ databases">
        <title>LHISI_Scaffold_Assembly.</title>
        <authorList>
            <person name="Stuart O.P."/>
            <person name="Cleave R."/>
            <person name="Magrath M.J.L."/>
            <person name="Mikheyev A.S."/>
        </authorList>
    </citation>
    <scope>NUCLEOTIDE SEQUENCE [LARGE SCALE GENOMIC DNA]</scope>
    <source>
        <strain evidence="1">Daus_M_001</strain>
        <tissue evidence="1">Leg muscle</tissue>
    </source>
</reference>
<evidence type="ECO:0000313" key="2">
    <source>
        <dbReference type="Proteomes" id="UP001159363"/>
    </source>
</evidence>
<keyword evidence="2" id="KW-1185">Reference proteome</keyword>
<organism evidence="1 2">
    <name type="scientific">Dryococelus australis</name>
    <dbReference type="NCBI Taxonomy" id="614101"/>
    <lineage>
        <taxon>Eukaryota</taxon>
        <taxon>Metazoa</taxon>
        <taxon>Ecdysozoa</taxon>
        <taxon>Arthropoda</taxon>
        <taxon>Hexapoda</taxon>
        <taxon>Insecta</taxon>
        <taxon>Pterygota</taxon>
        <taxon>Neoptera</taxon>
        <taxon>Polyneoptera</taxon>
        <taxon>Phasmatodea</taxon>
        <taxon>Verophasmatodea</taxon>
        <taxon>Anareolatae</taxon>
        <taxon>Phasmatidae</taxon>
        <taxon>Eurycanthinae</taxon>
        <taxon>Dryococelus</taxon>
    </lineage>
</organism>